<dbReference type="InterPro" id="IPR039262">
    <property type="entry name" value="DTWD2/TAPT"/>
</dbReference>
<evidence type="ECO:0000256" key="3">
    <source>
        <dbReference type="ARBA" id="ARBA00022691"/>
    </source>
</evidence>
<dbReference type="GO" id="GO:0016432">
    <property type="term" value="F:tRNA-uridine aminocarboxypropyltransferase activity"/>
    <property type="evidence" value="ECO:0007669"/>
    <property type="project" value="UniProtKB-EC"/>
</dbReference>
<dbReference type="GO" id="GO:0008033">
    <property type="term" value="P:tRNA processing"/>
    <property type="evidence" value="ECO:0007669"/>
    <property type="project" value="UniProtKB-KW"/>
</dbReference>
<evidence type="ECO:0000256" key="1">
    <source>
        <dbReference type="ARBA" id="ARBA00012386"/>
    </source>
</evidence>
<evidence type="ECO:0000259" key="5">
    <source>
        <dbReference type="SMART" id="SM01144"/>
    </source>
</evidence>
<dbReference type="SMART" id="SM01144">
    <property type="entry name" value="DTW"/>
    <property type="match status" value="1"/>
</dbReference>
<dbReference type="EMBL" id="CP162601">
    <property type="protein sequence ID" value="XDK23984.1"/>
    <property type="molecule type" value="Genomic_DNA"/>
</dbReference>
<feature type="domain" description="DTW" evidence="5">
    <location>
        <begin position="27"/>
        <end position="222"/>
    </location>
</feature>
<evidence type="ECO:0000256" key="4">
    <source>
        <dbReference type="ARBA" id="ARBA00022694"/>
    </source>
</evidence>
<evidence type="ECO:0000256" key="2">
    <source>
        <dbReference type="ARBA" id="ARBA00022679"/>
    </source>
</evidence>
<gene>
    <name evidence="6" type="ORF">AB0763_06985</name>
</gene>
<proteinExistence type="predicted"/>
<protein>
    <recommendedName>
        <fullName evidence="1">tRNA-uridine aminocarboxypropyltransferase</fullName>
        <ecNumber evidence="1">2.5.1.25</ecNumber>
    </recommendedName>
</protein>
<organism evidence="6">
    <name type="scientific">Vibrio sp. HB236076</name>
    <dbReference type="NCBI Taxonomy" id="3232307"/>
    <lineage>
        <taxon>Bacteria</taxon>
        <taxon>Pseudomonadati</taxon>
        <taxon>Pseudomonadota</taxon>
        <taxon>Gammaproteobacteria</taxon>
        <taxon>Vibrionales</taxon>
        <taxon>Vibrionaceae</taxon>
        <taxon>Vibrio</taxon>
    </lineage>
</organism>
<accession>A0AB39HAV0</accession>
<sequence length="252" mass="29360">MSVHSFQSVYKLRLDQSTKPFNARGSKVQRCAKCAVALQFCLCQYKVVIGSEARFMVLLSQNEVFKPSNTGRLIGDIFPNSQYFQWQRTQAPQALLDVLNHSDFFPVLIFPDHYAQKSNSMKLAVKNELPRHKKPLFILLDGSWREARRMYHQSPYLHDLPLLSFTPQQISQYQMRKSDNLNHLSTVEVASLCLEWFGEEKQAQCLQHWFAVFRESYLLSRSQGRGNIEREQLRLFSAHYQRHSGRVVSEDG</sequence>
<dbReference type="InterPro" id="IPR005636">
    <property type="entry name" value="DTW"/>
</dbReference>
<name>A0AB39HAV0_9VIBR</name>
<dbReference type="Pfam" id="PF03942">
    <property type="entry name" value="DTW"/>
    <property type="match status" value="1"/>
</dbReference>
<dbReference type="PANTHER" id="PTHR21392">
    <property type="entry name" value="TRNA-URIDINE AMINOCARBOXYPROPYLTRANSFERASE 2"/>
    <property type="match status" value="1"/>
</dbReference>
<dbReference type="RefSeq" id="WP_306100032.1">
    <property type="nucleotide sequence ID" value="NZ_CP162601.1"/>
</dbReference>
<dbReference type="KEGG" id="vih:AB0763_06985"/>
<evidence type="ECO:0000313" key="6">
    <source>
        <dbReference type="EMBL" id="XDK23984.1"/>
    </source>
</evidence>
<reference evidence="6" key="1">
    <citation type="submission" date="2024-07" db="EMBL/GenBank/DDBJ databases">
        <title>Genome Analysis of a Potential Novel Vibrio Species Secreting pH- and Thermo-stable Alginate Lyase and its Application in Producing Alginate Oligosaccharides.</title>
        <authorList>
            <person name="Huang H."/>
            <person name="Bao K."/>
        </authorList>
    </citation>
    <scope>NUCLEOTIDE SEQUENCE</scope>
    <source>
        <strain evidence="6">HB236076</strain>
    </source>
</reference>
<dbReference type="PANTHER" id="PTHR21392:SF1">
    <property type="entry name" value="TRNA-URIDINE AMINOCARBOXYPROPYLTRANSFERASE"/>
    <property type="match status" value="1"/>
</dbReference>
<dbReference type="AlphaFoldDB" id="A0AB39HAV0"/>
<keyword evidence="4" id="KW-0819">tRNA processing</keyword>
<keyword evidence="3" id="KW-0949">S-adenosyl-L-methionine</keyword>
<dbReference type="EC" id="2.5.1.25" evidence="1"/>
<keyword evidence="2 6" id="KW-0808">Transferase</keyword>